<evidence type="ECO:0000313" key="1">
    <source>
        <dbReference type="EMBL" id="MBJ7599587.1"/>
    </source>
</evidence>
<comment type="caution">
    <text evidence="1">The sequence shown here is derived from an EMBL/GenBank/DDBJ whole genome shotgun (WGS) entry which is preliminary data.</text>
</comment>
<sequence>MPLYILAPDHKYVRGWLTFREYMRRHPDEVLRYADVKRALLGRVGLTPGAISRPRRPYLQDLATRIGGE</sequence>
<dbReference type="Pfam" id="PF04229">
    <property type="entry name" value="GrpB"/>
    <property type="match status" value="1"/>
</dbReference>
<protein>
    <submittedName>
        <fullName evidence="1">GrpB family protein</fullName>
    </submittedName>
</protein>
<dbReference type="InterPro" id="IPR043519">
    <property type="entry name" value="NT_sf"/>
</dbReference>
<evidence type="ECO:0000313" key="2">
    <source>
        <dbReference type="Proteomes" id="UP000612893"/>
    </source>
</evidence>
<dbReference type="SUPFAM" id="SSF81301">
    <property type="entry name" value="Nucleotidyltransferase"/>
    <property type="match status" value="1"/>
</dbReference>
<proteinExistence type="predicted"/>
<dbReference type="Proteomes" id="UP000612893">
    <property type="component" value="Unassembled WGS sequence"/>
</dbReference>
<keyword evidence="2" id="KW-1185">Reference proteome</keyword>
<gene>
    <name evidence="1" type="ORF">JF922_16105</name>
</gene>
<reference evidence="1" key="1">
    <citation type="submission" date="2020-10" db="EMBL/GenBank/DDBJ databases">
        <title>Ca. Dormibacterota MAGs.</title>
        <authorList>
            <person name="Montgomery K."/>
        </authorList>
    </citation>
    <scope>NUCLEOTIDE SEQUENCE [LARGE SCALE GENOMIC DNA]</scope>
    <source>
        <strain evidence="1">SC8812_S17_10</strain>
    </source>
</reference>
<dbReference type="Gene3D" id="3.30.460.10">
    <property type="entry name" value="Beta Polymerase, domain 2"/>
    <property type="match status" value="1"/>
</dbReference>
<organism evidence="1 2">
    <name type="scientific">Candidatus Nephthysia bennettiae</name>
    <dbReference type="NCBI Taxonomy" id="3127016"/>
    <lineage>
        <taxon>Bacteria</taxon>
        <taxon>Bacillati</taxon>
        <taxon>Candidatus Dormiibacterota</taxon>
        <taxon>Candidatus Dormibacteria</taxon>
        <taxon>Candidatus Dormibacterales</taxon>
        <taxon>Candidatus Dormibacteraceae</taxon>
        <taxon>Candidatus Nephthysia</taxon>
    </lineage>
</organism>
<dbReference type="InterPro" id="IPR007344">
    <property type="entry name" value="GrpB/CoaE"/>
</dbReference>
<dbReference type="EMBL" id="JAEKNR010000158">
    <property type="protein sequence ID" value="MBJ7599587.1"/>
    <property type="molecule type" value="Genomic_DNA"/>
</dbReference>
<dbReference type="AlphaFoldDB" id="A0A934NEJ1"/>
<accession>A0A934NEJ1</accession>
<name>A0A934NEJ1_9BACT</name>